<sequence length="57" mass="5961">MKKDHLCRTNPSRSLGPIIVAGPTPASSPPSKGPLVHVFPAPHPCKNPSVTISSRGH</sequence>
<dbReference type="HOGENOM" id="CLU_2997081_0_0_1"/>
<keyword evidence="3" id="KW-1185">Reference proteome</keyword>
<feature type="region of interest" description="Disordered" evidence="1">
    <location>
        <begin position="1"/>
        <end position="34"/>
    </location>
</feature>
<evidence type="ECO:0000256" key="1">
    <source>
        <dbReference type="SAM" id="MobiDB-lite"/>
    </source>
</evidence>
<evidence type="ECO:0000313" key="3">
    <source>
        <dbReference type="Proteomes" id="UP000054538"/>
    </source>
</evidence>
<dbReference type="EMBL" id="KN824834">
    <property type="protein sequence ID" value="KIL00430.1"/>
    <property type="molecule type" value="Genomic_DNA"/>
</dbReference>
<evidence type="ECO:0000313" key="2">
    <source>
        <dbReference type="EMBL" id="KIL00430.1"/>
    </source>
</evidence>
<dbReference type="Proteomes" id="UP000054538">
    <property type="component" value="Unassembled WGS sequence"/>
</dbReference>
<organism evidence="2 3">
    <name type="scientific">Paxillus rubicundulus Ve08.2h10</name>
    <dbReference type="NCBI Taxonomy" id="930991"/>
    <lineage>
        <taxon>Eukaryota</taxon>
        <taxon>Fungi</taxon>
        <taxon>Dikarya</taxon>
        <taxon>Basidiomycota</taxon>
        <taxon>Agaricomycotina</taxon>
        <taxon>Agaricomycetes</taxon>
        <taxon>Agaricomycetidae</taxon>
        <taxon>Boletales</taxon>
        <taxon>Paxilineae</taxon>
        <taxon>Paxillaceae</taxon>
        <taxon>Paxillus</taxon>
    </lineage>
</organism>
<reference evidence="2 3" key="1">
    <citation type="submission" date="2014-04" db="EMBL/GenBank/DDBJ databases">
        <authorList>
            <consortium name="DOE Joint Genome Institute"/>
            <person name="Kuo A."/>
            <person name="Kohler A."/>
            <person name="Jargeat P."/>
            <person name="Nagy L.G."/>
            <person name="Floudas D."/>
            <person name="Copeland A."/>
            <person name="Barry K.W."/>
            <person name="Cichocki N."/>
            <person name="Veneault-Fourrey C."/>
            <person name="LaButti K."/>
            <person name="Lindquist E.A."/>
            <person name="Lipzen A."/>
            <person name="Lundell T."/>
            <person name="Morin E."/>
            <person name="Murat C."/>
            <person name="Sun H."/>
            <person name="Tunlid A."/>
            <person name="Henrissat B."/>
            <person name="Grigoriev I.V."/>
            <person name="Hibbett D.S."/>
            <person name="Martin F."/>
            <person name="Nordberg H.P."/>
            <person name="Cantor M.N."/>
            <person name="Hua S.X."/>
        </authorList>
    </citation>
    <scope>NUCLEOTIDE SEQUENCE [LARGE SCALE GENOMIC DNA]</scope>
    <source>
        <strain evidence="2 3">Ve08.2h10</strain>
    </source>
</reference>
<reference evidence="3" key="2">
    <citation type="submission" date="2015-01" db="EMBL/GenBank/DDBJ databases">
        <title>Evolutionary Origins and Diversification of the Mycorrhizal Mutualists.</title>
        <authorList>
            <consortium name="DOE Joint Genome Institute"/>
            <consortium name="Mycorrhizal Genomics Consortium"/>
            <person name="Kohler A."/>
            <person name="Kuo A."/>
            <person name="Nagy L.G."/>
            <person name="Floudas D."/>
            <person name="Copeland A."/>
            <person name="Barry K.W."/>
            <person name="Cichocki N."/>
            <person name="Veneault-Fourrey C."/>
            <person name="LaButti K."/>
            <person name="Lindquist E.A."/>
            <person name="Lipzen A."/>
            <person name="Lundell T."/>
            <person name="Morin E."/>
            <person name="Murat C."/>
            <person name="Riley R."/>
            <person name="Ohm R."/>
            <person name="Sun H."/>
            <person name="Tunlid A."/>
            <person name="Henrissat B."/>
            <person name="Grigoriev I.V."/>
            <person name="Hibbett D.S."/>
            <person name="Martin F."/>
        </authorList>
    </citation>
    <scope>NUCLEOTIDE SEQUENCE [LARGE SCALE GENOMIC DNA]</scope>
    <source>
        <strain evidence="3">Ve08.2h10</strain>
    </source>
</reference>
<dbReference type="InParanoid" id="A0A0D0EAL1"/>
<dbReference type="AlphaFoldDB" id="A0A0D0EAL1"/>
<name>A0A0D0EAL1_9AGAM</name>
<accession>A0A0D0EAL1</accession>
<gene>
    <name evidence="2" type="ORF">PAXRUDRAFT_237145</name>
</gene>
<proteinExistence type="predicted"/>
<protein>
    <submittedName>
        <fullName evidence="2">Uncharacterized protein</fullName>
    </submittedName>
</protein>